<protein>
    <submittedName>
        <fullName evidence="3">Barstar family protein</fullName>
    </submittedName>
</protein>
<dbReference type="Proteomes" id="UP001595685">
    <property type="component" value="Unassembled WGS sequence"/>
</dbReference>
<gene>
    <name evidence="3" type="ORF">ACFOLH_14440</name>
</gene>
<reference evidence="4" key="1">
    <citation type="journal article" date="2019" name="Int. J. Syst. Evol. Microbiol.">
        <title>The Global Catalogue of Microorganisms (GCM) 10K type strain sequencing project: providing services to taxonomists for standard genome sequencing and annotation.</title>
        <authorList>
            <consortium name="The Broad Institute Genomics Platform"/>
            <consortium name="The Broad Institute Genome Sequencing Center for Infectious Disease"/>
            <person name="Wu L."/>
            <person name="Ma J."/>
        </authorList>
    </citation>
    <scope>NUCLEOTIDE SEQUENCE [LARGE SCALE GENOMIC DNA]</scope>
    <source>
        <strain evidence="4">NCAIM B.02333</strain>
    </source>
</reference>
<evidence type="ECO:0000259" key="2">
    <source>
        <dbReference type="Pfam" id="PF01337"/>
    </source>
</evidence>
<dbReference type="SUPFAM" id="SSF52038">
    <property type="entry name" value="Barstar-related"/>
    <property type="match status" value="1"/>
</dbReference>
<sequence length="137" mass="14959">MALSQLTALGYADRRVNLQGADETTMHQRSQERFDFPDYFGHNLAALHECLGDVTAGEFGWDPSSTGLAVAVPGFQDFAEREPGLAQKLVDTWVRTSREGLLFGHRVLWLLEFGAVAVNLQPVASVTVGPYVGPLGR</sequence>
<dbReference type="InterPro" id="IPR000468">
    <property type="entry name" value="Barstar"/>
</dbReference>
<organism evidence="3 4">
    <name type="scientific">Aquipuribacter hungaricus</name>
    <dbReference type="NCBI Taxonomy" id="545624"/>
    <lineage>
        <taxon>Bacteria</taxon>
        <taxon>Bacillati</taxon>
        <taxon>Actinomycetota</taxon>
        <taxon>Actinomycetes</taxon>
        <taxon>Micrococcales</taxon>
        <taxon>Intrasporangiaceae</taxon>
        <taxon>Aquipuribacter</taxon>
    </lineage>
</organism>
<evidence type="ECO:0000256" key="1">
    <source>
        <dbReference type="ARBA" id="ARBA00006845"/>
    </source>
</evidence>
<comment type="caution">
    <text evidence="3">The sequence shown here is derived from an EMBL/GenBank/DDBJ whole genome shotgun (WGS) entry which is preliminary data.</text>
</comment>
<name>A0ABV7WKN7_9MICO</name>
<dbReference type="EMBL" id="JBHRWW010000010">
    <property type="protein sequence ID" value="MFC3689547.1"/>
    <property type="molecule type" value="Genomic_DNA"/>
</dbReference>
<feature type="domain" description="Barstar (barnase inhibitor)" evidence="2">
    <location>
        <begin position="21"/>
        <end position="98"/>
    </location>
</feature>
<dbReference type="InterPro" id="IPR035905">
    <property type="entry name" value="Barstar-like_sf"/>
</dbReference>
<dbReference type="Gene3D" id="3.30.370.10">
    <property type="entry name" value="Barstar-like"/>
    <property type="match status" value="1"/>
</dbReference>
<keyword evidence="4" id="KW-1185">Reference proteome</keyword>
<comment type="similarity">
    <text evidence="1">Belongs to the barstar family.</text>
</comment>
<accession>A0ABV7WKN7</accession>
<evidence type="ECO:0000313" key="4">
    <source>
        <dbReference type="Proteomes" id="UP001595685"/>
    </source>
</evidence>
<dbReference type="Pfam" id="PF01337">
    <property type="entry name" value="Barstar"/>
    <property type="match status" value="1"/>
</dbReference>
<proteinExistence type="inferred from homology"/>
<evidence type="ECO:0000313" key="3">
    <source>
        <dbReference type="EMBL" id="MFC3689547.1"/>
    </source>
</evidence>
<dbReference type="RefSeq" id="WP_340291722.1">
    <property type="nucleotide sequence ID" value="NZ_JBBEOI010000047.1"/>
</dbReference>